<name>A0A2S9QDZ3_9HYPH</name>
<dbReference type="InterPro" id="IPR041238">
    <property type="entry name" value="Rap1a"/>
</dbReference>
<organism evidence="3 4">
    <name type="scientific">Labrys okinawensis</name>
    <dbReference type="NCBI Taxonomy" id="346911"/>
    <lineage>
        <taxon>Bacteria</taxon>
        <taxon>Pseudomonadati</taxon>
        <taxon>Pseudomonadota</taxon>
        <taxon>Alphaproteobacteria</taxon>
        <taxon>Hyphomicrobiales</taxon>
        <taxon>Xanthobacteraceae</taxon>
        <taxon>Labrys</taxon>
    </lineage>
</organism>
<dbReference type="AlphaFoldDB" id="A0A2S9QDZ3"/>
<feature type="signal peptide" evidence="1">
    <location>
        <begin position="1"/>
        <end position="21"/>
    </location>
</feature>
<dbReference type="Proteomes" id="UP000237682">
    <property type="component" value="Unassembled WGS sequence"/>
</dbReference>
<comment type="caution">
    <text evidence="3">The sequence shown here is derived from an EMBL/GenBank/DDBJ whole genome shotgun (WGS) entry which is preliminary data.</text>
</comment>
<sequence>MVRKFLLSALCLTGFCIPAAAETVPNSGDYYRAACRSLAANTGPTPSELVLPSLHCAIEIEDLASMGRLLTSDTRICKPVDVSVAETATVISAFLDAHPDRLREPFVVLATTALREKWPCS</sequence>
<evidence type="ECO:0000256" key="1">
    <source>
        <dbReference type="SAM" id="SignalP"/>
    </source>
</evidence>
<gene>
    <name evidence="3" type="ORF">C5L14_13285</name>
</gene>
<feature type="domain" description="Rap1a immunity protein" evidence="2">
    <location>
        <begin position="68"/>
        <end position="120"/>
    </location>
</feature>
<accession>A0A2S9QDZ3</accession>
<keyword evidence="4" id="KW-1185">Reference proteome</keyword>
<evidence type="ECO:0000313" key="3">
    <source>
        <dbReference type="EMBL" id="PRH87568.1"/>
    </source>
</evidence>
<evidence type="ECO:0000313" key="4">
    <source>
        <dbReference type="Proteomes" id="UP000237682"/>
    </source>
</evidence>
<reference evidence="3 4" key="1">
    <citation type="submission" date="2018-02" db="EMBL/GenBank/DDBJ databases">
        <title>Whole genome sequencing of endophytic bacterium.</title>
        <authorList>
            <person name="Eedara R."/>
            <person name="Podile A.R."/>
        </authorList>
    </citation>
    <scope>NUCLEOTIDE SEQUENCE [LARGE SCALE GENOMIC DNA]</scope>
    <source>
        <strain evidence="3 4">RP1T</strain>
    </source>
</reference>
<dbReference type="EMBL" id="PUEJ01000004">
    <property type="protein sequence ID" value="PRH87568.1"/>
    <property type="molecule type" value="Genomic_DNA"/>
</dbReference>
<dbReference type="RefSeq" id="WP_105862498.1">
    <property type="nucleotide sequence ID" value="NZ_PUEJ01000004.1"/>
</dbReference>
<keyword evidence="1" id="KW-0732">Signal</keyword>
<proteinExistence type="predicted"/>
<dbReference type="OrthoDB" id="8229209at2"/>
<evidence type="ECO:0000259" key="2">
    <source>
        <dbReference type="Pfam" id="PF18602"/>
    </source>
</evidence>
<feature type="chain" id="PRO_5015692027" description="Rap1a immunity protein domain-containing protein" evidence="1">
    <location>
        <begin position="22"/>
        <end position="121"/>
    </location>
</feature>
<protein>
    <recommendedName>
        <fullName evidence="2">Rap1a immunity protein domain-containing protein</fullName>
    </recommendedName>
</protein>
<dbReference type="Pfam" id="PF18602">
    <property type="entry name" value="Rap1a"/>
    <property type="match status" value="1"/>
</dbReference>